<sequence length="213" mass="23131">MPPSLIIIDDFLANPDVARAAALKLAYDPATKHGNYPGILSDRPLTIPGLEAQVSTLAGMPLVPAPGTNHAQCRVTMKGDRGQTGVHIDPAAYSGILYLTKPEHCAGGTDFFRHKRTGLDRVPMDMPGIRAAGYGDINRLIEDVVNRDTNRRSAWEKLFTIPMRYNRLLLFSPWLFHDAAPGFGTDPETARLVMLMFFAHAPATAETPGGGVP</sequence>
<dbReference type="EMBL" id="CP053015">
    <property type="protein sequence ID" value="QJQ32361.1"/>
    <property type="molecule type" value="Genomic_DNA"/>
</dbReference>
<dbReference type="Proteomes" id="UP000503018">
    <property type="component" value="Chromosome"/>
</dbReference>
<protein>
    <recommendedName>
        <fullName evidence="3">2OG-Fe(II) oxygenase</fullName>
    </recommendedName>
</protein>
<gene>
    <name evidence="1" type="ORF">GV829_07775</name>
</gene>
<keyword evidence="2" id="KW-1185">Reference proteome</keyword>
<dbReference type="RefSeq" id="WP_169945543.1">
    <property type="nucleotide sequence ID" value="NZ_CP053015.1"/>
</dbReference>
<dbReference type="Pfam" id="PF20043">
    <property type="entry name" value="DUF6445"/>
    <property type="match status" value="1"/>
</dbReference>
<name>A0A6M4AZA0_9SPHN</name>
<dbReference type="KEGG" id="slan:GV829_07775"/>
<dbReference type="InterPro" id="IPR045617">
    <property type="entry name" value="DUF6445"/>
</dbReference>
<evidence type="ECO:0000313" key="1">
    <source>
        <dbReference type="EMBL" id="QJQ32361.1"/>
    </source>
</evidence>
<evidence type="ECO:0008006" key="3">
    <source>
        <dbReference type="Google" id="ProtNLM"/>
    </source>
</evidence>
<accession>A0A6M4AZA0</accession>
<evidence type="ECO:0000313" key="2">
    <source>
        <dbReference type="Proteomes" id="UP000503018"/>
    </source>
</evidence>
<dbReference type="AlphaFoldDB" id="A0A6M4AZA0"/>
<reference evidence="1 2" key="1">
    <citation type="submission" date="2020-01" db="EMBL/GenBank/DDBJ databases">
        <title>Sphingomonas sp. strain CSW-10.</title>
        <authorList>
            <person name="Chen W.-M."/>
        </authorList>
    </citation>
    <scope>NUCLEOTIDE SEQUENCE [LARGE SCALE GENOMIC DNA]</scope>
    <source>
        <strain evidence="1 2">CSW-10</strain>
    </source>
</reference>
<organism evidence="1 2">
    <name type="scientific">Sphingomonas lacunae</name>
    <dbReference type="NCBI Taxonomy" id="2698828"/>
    <lineage>
        <taxon>Bacteria</taxon>
        <taxon>Pseudomonadati</taxon>
        <taxon>Pseudomonadota</taxon>
        <taxon>Alphaproteobacteria</taxon>
        <taxon>Sphingomonadales</taxon>
        <taxon>Sphingomonadaceae</taxon>
        <taxon>Sphingomonas</taxon>
    </lineage>
</organism>
<proteinExistence type="predicted"/>